<sequence>MPNWAIEWLGIIVPVAEVALIVLGAWLLYRFVRRLVERVTMSYALPSNVAMVTRRTAGFLIYGGAVLWALERLGASGTVLWTAFTGFATVGAVAFFAAWSVLSNMFCALLIFTTRMFWPGDTVEVLENGEKPGLKGRVLDINLVFTTLEETGDARQGTTLKIPNSMFFQRAVRRWHGSAPPLPPALAPHPAPYSQADPAPH</sequence>
<keyword evidence="5" id="KW-0406">Ion transport</keyword>
<evidence type="ECO:0000256" key="4">
    <source>
        <dbReference type="ARBA" id="ARBA00023136"/>
    </source>
</evidence>
<dbReference type="RefSeq" id="WP_340358893.1">
    <property type="nucleotide sequence ID" value="NZ_JBBKZU010000009.1"/>
</dbReference>
<comment type="function">
    <text evidence="5">Mechanosensitive channel that participates in the regulation of osmotic pressure changes within the cell, opening in response to stretch forces in the membrane lipid bilayer, without the need for other proteins. Contributes to normal resistance to hypoosmotic shock. Forms an ion channel of 1.0 nanosiemens conductance with a slight preference for anions.</text>
</comment>
<dbReference type="SUPFAM" id="SSF50182">
    <property type="entry name" value="Sm-like ribonucleoproteins"/>
    <property type="match status" value="1"/>
</dbReference>
<proteinExistence type="inferred from homology"/>
<name>A0ABU8VJC0_9BURK</name>
<organism evidence="7 8">
    <name type="scientific">Variovorax ureilyticus</name>
    <dbReference type="NCBI Taxonomy" id="1836198"/>
    <lineage>
        <taxon>Bacteria</taxon>
        <taxon>Pseudomonadati</taxon>
        <taxon>Pseudomonadota</taxon>
        <taxon>Betaproteobacteria</taxon>
        <taxon>Burkholderiales</taxon>
        <taxon>Comamonadaceae</taxon>
        <taxon>Variovorax</taxon>
    </lineage>
</organism>
<protein>
    <recommendedName>
        <fullName evidence="5">Small-conductance mechanosensitive channel</fullName>
    </recommendedName>
</protein>
<dbReference type="Gene3D" id="2.30.30.60">
    <property type="match status" value="1"/>
</dbReference>
<feature type="domain" description="Mechanosensitive ion channel MscS" evidence="6">
    <location>
        <begin position="101"/>
        <end position="173"/>
    </location>
</feature>
<keyword evidence="4 5" id="KW-0472">Membrane</keyword>
<evidence type="ECO:0000259" key="6">
    <source>
        <dbReference type="Pfam" id="PF00924"/>
    </source>
</evidence>
<dbReference type="Gene3D" id="1.10.287.1260">
    <property type="match status" value="1"/>
</dbReference>
<dbReference type="Proteomes" id="UP001365846">
    <property type="component" value="Unassembled WGS sequence"/>
</dbReference>
<evidence type="ECO:0000256" key="1">
    <source>
        <dbReference type="ARBA" id="ARBA00004370"/>
    </source>
</evidence>
<keyword evidence="5" id="KW-0407">Ion channel</keyword>
<dbReference type="InterPro" id="IPR010920">
    <property type="entry name" value="LSM_dom_sf"/>
</dbReference>
<dbReference type="EMBL" id="JBBKZU010000009">
    <property type="protein sequence ID" value="MEJ8813655.1"/>
    <property type="molecule type" value="Genomic_DNA"/>
</dbReference>
<dbReference type="Pfam" id="PF00924">
    <property type="entry name" value="MS_channel_2nd"/>
    <property type="match status" value="1"/>
</dbReference>
<dbReference type="InterPro" id="IPR045275">
    <property type="entry name" value="MscS_archaea/bacteria_type"/>
</dbReference>
<feature type="transmembrane region" description="Helical" evidence="5">
    <location>
        <begin position="6"/>
        <end position="31"/>
    </location>
</feature>
<gene>
    <name evidence="7" type="ORF">WKW77_21390</name>
</gene>
<dbReference type="InterPro" id="IPR006685">
    <property type="entry name" value="MscS_channel_2nd"/>
</dbReference>
<keyword evidence="3 5" id="KW-1133">Transmembrane helix</keyword>
<feature type="transmembrane region" description="Helical" evidence="5">
    <location>
        <begin position="52"/>
        <end position="70"/>
    </location>
</feature>
<keyword evidence="8" id="KW-1185">Reference proteome</keyword>
<evidence type="ECO:0000313" key="8">
    <source>
        <dbReference type="Proteomes" id="UP001365846"/>
    </source>
</evidence>
<evidence type="ECO:0000256" key="3">
    <source>
        <dbReference type="ARBA" id="ARBA00022989"/>
    </source>
</evidence>
<comment type="subunit">
    <text evidence="5">Homoheptamer.</text>
</comment>
<accession>A0ABU8VJC0</accession>
<comment type="caution">
    <text evidence="5">Lacks conserved residue(s) required for the propagation of feature annotation.</text>
</comment>
<keyword evidence="2 5" id="KW-0812">Transmembrane</keyword>
<comment type="caution">
    <text evidence="7">The sequence shown here is derived from an EMBL/GenBank/DDBJ whole genome shotgun (WGS) entry which is preliminary data.</text>
</comment>
<evidence type="ECO:0000256" key="5">
    <source>
        <dbReference type="RuleBase" id="RU369025"/>
    </source>
</evidence>
<keyword evidence="5" id="KW-1003">Cell membrane</keyword>
<evidence type="ECO:0000313" key="7">
    <source>
        <dbReference type="EMBL" id="MEJ8813655.1"/>
    </source>
</evidence>
<feature type="transmembrane region" description="Helical" evidence="5">
    <location>
        <begin position="90"/>
        <end position="112"/>
    </location>
</feature>
<reference evidence="7 8" key="1">
    <citation type="submission" date="2024-03" db="EMBL/GenBank/DDBJ databases">
        <title>Novel species of the genus Variovorax.</title>
        <authorList>
            <person name="Liu Q."/>
            <person name="Xin Y.-H."/>
        </authorList>
    </citation>
    <scope>NUCLEOTIDE SEQUENCE [LARGE SCALE GENOMIC DNA]</scope>
    <source>
        <strain evidence="7 8">KACC 18899</strain>
    </source>
</reference>
<dbReference type="InterPro" id="IPR023408">
    <property type="entry name" value="MscS_beta-dom_sf"/>
</dbReference>
<keyword evidence="5" id="KW-0997">Cell inner membrane</keyword>
<evidence type="ECO:0000256" key="2">
    <source>
        <dbReference type="ARBA" id="ARBA00022692"/>
    </source>
</evidence>
<dbReference type="PANTHER" id="PTHR30221">
    <property type="entry name" value="SMALL-CONDUCTANCE MECHANOSENSITIVE CHANNEL"/>
    <property type="match status" value="1"/>
</dbReference>
<dbReference type="PANTHER" id="PTHR30221:SF8">
    <property type="entry name" value="SMALL-CONDUCTANCE MECHANOSENSITIVE CHANNEL"/>
    <property type="match status" value="1"/>
</dbReference>
<comment type="similarity">
    <text evidence="5">Belongs to the MscS (TC 1.A.23) family.</text>
</comment>
<comment type="subcellular location">
    <subcellularLocation>
        <location evidence="5">Cell inner membrane</location>
        <topology evidence="5">Multi-pass membrane protein</topology>
    </subcellularLocation>
    <subcellularLocation>
        <location evidence="1">Membrane</location>
    </subcellularLocation>
</comment>
<keyword evidence="5" id="KW-0813">Transport</keyword>